<dbReference type="Pfam" id="PF13399">
    <property type="entry name" value="LytR_C"/>
    <property type="match status" value="1"/>
</dbReference>
<feature type="domain" description="Cell envelope-related transcriptional attenuator" evidence="4">
    <location>
        <begin position="141"/>
        <end position="287"/>
    </location>
</feature>
<keyword evidence="3" id="KW-0812">Transmembrane</keyword>
<feature type="compositionally biased region" description="Basic and acidic residues" evidence="2">
    <location>
        <begin position="8"/>
        <end position="18"/>
    </location>
</feature>
<organism evidence="6 7">
    <name type="scientific">Shackletoniella antarctica</name>
    <dbReference type="NCBI Taxonomy" id="268115"/>
    <lineage>
        <taxon>Bacteria</taxon>
        <taxon>Bacillati</taxon>
        <taxon>Cyanobacteriota</taxon>
        <taxon>Cyanophyceae</taxon>
        <taxon>Oculatellales</taxon>
        <taxon>Oculatellaceae</taxon>
        <taxon>Shackletoniella</taxon>
    </lineage>
</organism>
<dbReference type="PANTHER" id="PTHR33392">
    <property type="entry name" value="POLYISOPRENYL-TEICHOIC ACID--PEPTIDOGLYCAN TEICHOIC ACID TRANSFERASE TAGU"/>
    <property type="match status" value="1"/>
</dbReference>
<name>A0A2W4W6Q3_9CYAN</name>
<gene>
    <name evidence="6" type="ORF">DCF17_11815</name>
</gene>
<dbReference type="EMBL" id="QBMN01000073">
    <property type="protein sequence ID" value="PZO40426.1"/>
    <property type="molecule type" value="Genomic_DNA"/>
</dbReference>
<evidence type="ECO:0000256" key="2">
    <source>
        <dbReference type="SAM" id="MobiDB-lite"/>
    </source>
</evidence>
<keyword evidence="3" id="KW-0472">Membrane</keyword>
<proteinExistence type="inferred from homology"/>
<sequence>MTTPSRSAKADVETKEVESIESQETALTEPGQISGVDPDQAAESPLTAPHRRGISRLASGLLWGSLFVGTAITSGLLGAAVALTLPLPGFLGGETRPAASLGDLWQAGFRYQVTRPVNILVMGIDEVPEATPNSSEVFGGRTDTLLLVRVDAEAGTLNVMSIPRDTRVQIPGSGMDKINQANVLGGPELVAQTIGYNLGNIQVDRYVRINTTAFREMVDLVGGIEVNVPTRMEYTDRTQGLYIDLYPGWQTLNGDQAEQFARFRQDSGDIGRVQRQQMLLKALRERLTNPLVIPKLPQAIRVMQRYVDTNLTLEEMLAIANFGLEIESDQLQMVMLPGRFSTPDEFIASYWLPNWDASAAVMQNFFKADELGLYADNSQGRYVTDLSIAVQNASDRPDQAAAVARYLRDNGFENVYTISDWSTPMARTEVVAQRGDVESARLVESLLGVGRAISESTGDLGSDITIRVGQDWGDRPDQSPGQSPEAPAQ</sequence>
<evidence type="ECO:0000259" key="5">
    <source>
        <dbReference type="Pfam" id="PF13399"/>
    </source>
</evidence>
<feature type="domain" description="LytR/CpsA/Psr regulator C-terminal" evidence="5">
    <location>
        <begin position="386"/>
        <end position="472"/>
    </location>
</feature>
<keyword evidence="3" id="KW-1133">Transmembrane helix</keyword>
<dbReference type="NCBIfam" id="TIGR00350">
    <property type="entry name" value="lytR_cpsA_psr"/>
    <property type="match status" value="1"/>
</dbReference>
<feature type="region of interest" description="Disordered" evidence="2">
    <location>
        <begin position="467"/>
        <end position="489"/>
    </location>
</feature>
<protein>
    <submittedName>
        <fullName evidence="6">LytR family transcriptional regulator</fullName>
    </submittedName>
</protein>
<dbReference type="Pfam" id="PF03816">
    <property type="entry name" value="LytR_cpsA_psr"/>
    <property type="match status" value="1"/>
</dbReference>
<dbReference type="Gene3D" id="3.40.630.190">
    <property type="entry name" value="LCP protein"/>
    <property type="match status" value="1"/>
</dbReference>
<dbReference type="InterPro" id="IPR027381">
    <property type="entry name" value="LytR/CpsA/Psr_C"/>
</dbReference>
<dbReference type="AlphaFoldDB" id="A0A2W4W6Q3"/>
<feature type="region of interest" description="Disordered" evidence="2">
    <location>
        <begin position="1"/>
        <end position="46"/>
    </location>
</feature>
<evidence type="ECO:0000313" key="7">
    <source>
        <dbReference type="Proteomes" id="UP000249081"/>
    </source>
</evidence>
<dbReference type="Proteomes" id="UP000249081">
    <property type="component" value="Unassembled WGS sequence"/>
</dbReference>
<evidence type="ECO:0000256" key="1">
    <source>
        <dbReference type="ARBA" id="ARBA00006068"/>
    </source>
</evidence>
<evidence type="ECO:0000259" key="4">
    <source>
        <dbReference type="Pfam" id="PF03816"/>
    </source>
</evidence>
<comment type="caution">
    <text evidence="6">The sequence shown here is derived from an EMBL/GenBank/DDBJ whole genome shotgun (WGS) entry which is preliminary data.</text>
</comment>
<evidence type="ECO:0000313" key="6">
    <source>
        <dbReference type="EMBL" id="PZO40426.1"/>
    </source>
</evidence>
<reference evidence="6 7" key="2">
    <citation type="submission" date="2018-06" db="EMBL/GenBank/DDBJ databases">
        <title>Metagenomic assembly of (sub)arctic Cyanobacteria and their associated microbiome from non-axenic cultures.</title>
        <authorList>
            <person name="Baurain D."/>
        </authorList>
    </citation>
    <scope>NUCLEOTIDE SEQUENCE [LARGE SCALE GENOMIC DNA]</scope>
    <source>
        <strain evidence="6">ULC041bin1</strain>
    </source>
</reference>
<dbReference type="InterPro" id="IPR004474">
    <property type="entry name" value="LytR_CpsA_psr"/>
</dbReference>
<accession>A0A2W4W6Q3</accession>
<dbReference type="PANTHER" id="PTHR33392:SF6">
    <property type="entry name" value="POLYISOPRENYL-TEICHOIC ACID--PEPTIDOGLYCAN TEICHOIC ACID TRANSFERASE TAGU"/>
    <property type="match status" value="1"/>
</dbReference>
<dbReference type="InterPro" id="IPR050922">
    <property type="entry name" value="LytR/CpsA/Psr_CW_biosynth"/>
</dbReference>
<feature type="transmembrane region" description="Helical" evidence="3">
    <location>
        <begin position="61"/>
        <end position="87"/>
    </location>
</feature>
<evidence type="ECO:0000256" key="3">
    <source>
        <dbReference type="SAM" id="Phobius"/>
    </source>
</evidence>
<comment type="similarity">
    <text evidence="1">Belongs to the LytR/CpsA/Psr (LCP) family.</text>
</comment>
<dbReference type="Gene3D" id="3.30.70.2390">
    <property type="match status" value="1"/>
</dbReference>
<reference evidence="7" key="1">
    <citation type="submission" date="2018-04" db="EMBL/GenBank/DDBJ databases">
        <authorList>
            <person name="Cornet L."/>
        </authorList>
    </citation>
    <scope>NUCLEOTIDE SEQUENCE [LARGE SCALE GENOMIC DNA]</scope>
</reference>